<evidence type="ECO:0000313" key="4">
    <source>
        <dbReference type="EMBL" id="MEA5138680.1"/>
    </source>
</evidence>
<dbReference type="Gene3D" id="3.40.30.10">
    <property type="entry name" value="Glutaredoxin"/>
    <property type="match status" value="1"/>
</dbReference>
<name>A0ABU5Q770_9BACT</name>
<dbReference type="SUPFAM" id="SSF52821">
    <property type="entry name" value="Rhodanese/Cell cycle control phosphatase"/>
    <property type="match status" value="1"/>
</dbReference>
<dbReference type="InterPro" id="IPR013766">
    <property type="entry name" value="Thioredoxin_domain"/>
</dbReference>
<reference evidence="4 5" key="1">
    <citation type="submission" date="2023-12" db="EMBL/GenBank/DDBJ databases">
        <title>Novel species of the genus Arcicella isolated from rivers.</title>
        <authorList>
            <person name="Lu H."/>
        </authorList>
    </citation>
    <scope>NUCLEOTIDE SEQUENCE [LARGE SCALE GENOMIC DNA]</scope>
    <source>
        <strain evidence="4 5">KCTC 23307</strain>
    </source>
</reference>
<evidence type="ECO:0000256" key="1">
    <source>
        <dbReference type="SAM" id="SignalP"/>
    </source>
</evidence>
<evidence type="ECO:0000259" key="3">
    <source>
        <dbReference type="PROSITE" id="PS51352"/>
    </source>
</evidence>
<dbReference type="PROSITE" id="PS50206">
    <property type="entry name" value="RHODANESE_3"/>
    <property type="match status" value="1"/>
</dbReference>
<dbReference type="SMART" id="SM00450">
    <property type="entry name" value="RHOD"/>
    <property type="match status" value="1"/>
</dbReference>
<proteinExistence type="predicted"/>
<accession>A0ABU5Q770</accession>
<dbReference type="PANTHER" id="PTHR43031:SF7">
    <property type="entry name" value="NITRIC OXIDE REDUCTASE FLRD-NAD(+) REDUCTASE"/>
    <property type="match status" value="1"/>
</dbReference>
<dbReference type="Gene3D" id="3.40.250.10">
    <property type="entry name" value="Rhodanese-like domain"/>
    <property type="match status" value="1"/>
</dbReference>
<dbReference type="InterPro" id="IPR001763">
    <property type="entry name" value="Rhodanese-like_dom"/>
</dbReference>
<organism evidence="4 5">
    <name type="scientific">Arcicella rigui</name>
    <dbReference type="NCBI Taxonomy" id="797020"/>
    <lineage>
        <taxon>Bacteria</taxon>
        <taxon>Pseudomonadati</taxon>
        <taxon>Bacteroidota</taxon>
        <taxon>Cytophagia</taxon>
        <taxon>Cytophagales</taxon>
        <taxon>Flectobacillaceae</taxon>
        <taxon>Arcicella</taxon>
    </lineage>
</organism>
<evidence type="ECO:0000313" key="5">
    <source>
        <dbReference type="Proteomes" id="UP001302949"/>
    </source>
</evidence>
<dbReference type="CDD" id="cd02947">
    <property type="entry name" value="TRX_family"/>
    <property type="match status" value="1"/>
</dbReference>
<feature type="domain" description="Thioredoxin" evidence="3">
    <location>
        <begin position="80"/>
        <end position="239"/>
    </location>
</feature>
<dbReference type="PANTHER" id="PTHR43031">
    <property type="entry name" value="FAD-DEPENDENT OXIDOREDUCTASE"/>
    <property type="match status" value="1"/>
</dbReference>
<dbReference type="SUPFAM" id="SSF52833">
    <property type="entry name" value="Thioredoxin-like"/>
    <property type="match status" value="1"/>
</dbReference>
<feature type="chain" id="PRO_5047337803" evidence="1">
    <location>
        <begin position="21"/>
        <end position="239"/>
    </location>
</feature>
<feature type="domain" description="Rhodanese" evidence="2">
    <location>
        <begin position="42"/>
        <end position="132"/>
    </location>
</feature>
<keyword evidence="1" id="KW-0732">Signal</keyword>
<comment type="caution">
    <text evidence="4">The sequence shown here is derived from an EMBL/GenBank/DDBJ whole genome shotgun (WGS) entry which is preliminary data.</text>
</comment>
<dbReference type="InterPro" id="IPR036249">
    <property type="entry name" value="Thioredoxin-like_sf"/>
</dbReference>
<dbReference type="EMBL" id="JAYFUM010000006">
    <property type="protein sequence ID" value="MEA5138680.1"/>
    <property type="molecule type" value="Genomic_DNA"/>
</dbReference>
<feature type="signal peptide" evidence="1">
    <location>
        <begin position="1"/>
        <end position="20"/>
    </location>
</feature>
<gene>
    <name evidence="4" type="ORF">VB248_06040</name>
</gene>
<dbReference type="RefSeq" id="WP_323295847.1">
    <property type="nucleotide sequence ID" value="NZ_JAYFUM010000006.1"/>
</dbReference>
<dbReference type="CDD" id="cd00158">
    <property type="entry name" value="RHOD"/>
    <property type="match status" value="1"/>
</dbReference>
<dbReference type="InterPro" id="IPR036873">
    <property type="entry name" value="Rhodanese-like_dom_sf"/>
</dbReference>
<keyword evidence="5" id="KW-1185">Reference proteome</keyword>
<dbReference type="Proteomes" id="UP001302949">
    <property type="component" value="Unassembled WGS sequence"/>
</dbReference>
<evidence type="ECO:0000259" key="2">
    <source>
        <dbReference type="PROSITE" id="PS50206"/>
    </source>
</evidence>
<sequence length="239" mass="26073">MLRKLQLIVLSLMLSTSIFAQTNENDKKNWISADLFASKIEQQQKAQIIDARSAEEFALNHVNGAVNVNLQDATYSQFVEKLNPNQPVFVYSIANGRSVALAKDLGTKGFKEVYVLDGGIGAWVGSGKPVFTTAKKGLTLAEYNKILASNKVVLVDIGSKYCGSCKKVKPILESLKKEHGEALKIVEIELEDSPQLIASLKTVTSFPYIILYKQGNISLKKSGIVELKGVLDTALAQAL</sequence>
<protein>
    <submittedName>
        <fullName evidence="4">Thioredoxin domain-containing protein</fullName>
    </submittedName>
</protein>
<dbReference type="Pfam" id="PF00085">
    <property type="entry name" value="Thioredoxin"/>
    <property type="match status" value="1"/>
</dbReference>
<dbReference type="Pfam" id="PF00581">
    <property type="entry name" value="Rhodanese"/>
    <property type="match status" value="1"/>
</dbReference>
<dbReference type="PROSITE" id="PS51352">
    <property type="entry name" value="THIOREDOXIN_2"/>
    <property type="match status" value="1"/>
</dbReference>
<dbReference type="InterPro" id="IPR050229">
    <property type="entry name" value="GlpE_sulfurtransferase"/>
</dbReference>